<dbReference type="Gene3D" id="3.40.30.10">
    <property type="entry name" value="Glutaredoxin"/>
    <property type="match status" value="1"/>
</dbReference>
<dbReference type="GO" id="GO:0030313">
    <property type="term" value="C:cell envelope"/>
    <property type="evidence" value="ECO:0007669"/>
    <property type="project" value="UniProtKB-SubCell"/>
</dbReference>
<dbReference type="SUPFAM" id="SSF52833">
    <property type="entry name" value="Thioredoxin-like"/>
    <property type="match status" value="1"/>
</dbReference>
<dbReference type="PANTHER" id="PTHR42852:SF6">
    <property type="entry name" value="THIOL:DISULFIDE INTERCHANGE PROTEIN DSBE"/>
    <property type="match status" value="1"/>
</dbReference>
<evidence type="ECO:0000313" key="7">
    <source>
        <dbReference type="EMBL" id="MVT41108.1"/>
    </source>
</evidence>
<evidence type="ECO:0000313" key="8">
    <source>
        <dbReference type="Proteomes" id="UP000468388"/>
    </source>
</evidence>
<keyword evidence="5" id="KW-0732">Signal</keyword>
<evidence type="ECO:0000256" key="1">
    <source>
        <dbReference type="ARBA" id="ARBA00004196"/>
    </source>
</evidence>
<dbReference type="Pfam" id="PF00578">
    <property type="entry name" value="AhpC-TSA"/>
    <property type="match status" value="1"/>
</dbReference>
<organism evidence="7 8">
    <name type="scientific">Chitinophaga oryziterrae</name>
    <dbReference type="NCBI Taxonomy" id="1031224"/>
    <lineage>
        <taxon>Bacteria</taxon>
        <taxon>Pseudomonadati</taxon>
        <taxon>Bacteroidota</taxon>
        <taxon>Chitinophagia</taxon>
        <taxon>Chitinophagales</taxon>
        <taxon>Chitinophagaceae</taxon>
        <taxon>Chitinophaga</taxon>
    </lineage>
</organism>
<feature type="domain" description="Thioredoxin" evidence="6">
    <location>
        <begin position="230"/>
        <end position="372"/>
    </location>
</feature>
<feature type="chain" id="PRO_5026948436" evidence="5">
    <location>
        <begin position="21"/>
        <end position="372"/>
    </location>
</feature>
<protein>
    <submittedName>
        <fullName evidence="7">Redoxin domain-containing protein</fullName>
    </submittedName>
</protein>
<evidence type="ECO:0000256" key="4">
    <source>
        <dbReference type="ARBA" id="ARBA00023284"/>
    </source>
</evidence>
<feature type="signal peptide" evidence="5">
    <location>
        <begin position="1"/>
        <end position="20"/>
    </location>
</feature>
<dbReference type="OrthoDB" id="750178at2"/>
<comment type="subcellular location">
    <subcellularLocation>
        <location evidence="1">Cell envelope</location>
    </subcellularLocation>
</comment>
<dbReference type="CDD" id="cd02966">
    <property type="entry name" value="TlpA_like_family"/>
    <property type="match status" value="1"/>
</dbReference>
<dbReference type="GO" id="GO:0017004">
    <property type="term" value="P:cytochrome complex assembly"/>
    <property type="evidence" value="ECO:0007669"/>
    <property type="project" value="UniProtKB-KW"/>
</dbReference>
<evidence type="ECO:0000256" key="3">
    <source>
        <dbReference type="ARBA" id="ARBA00023157"/>
    </source>
</evidence>
<name>A0A6N8J9B0_9BACT</name>
<dbReference type="InterPro" id="IPR025380">
    <property type="entry name" value="DUF4369"/>
</dbReference>
<dbReference type="RefSeq" id="WP_157299721.1">
    <property type="nucleotide sequence ID" value="NZ_BAAAZB010000010.1"/>
</dbReference>
<dbReference type="EMBL" id="WRXO01000002">
    <property type="protein sequence ID" value="MVT41108.1"/>
    <property type="molecule type" value="Genomic_DNA"/>
</dbReference>
<proteinExistence type="predicted"/>
<dbReference type="InterPro" id="IPR013766">
    <property type="entry name" value="Thioredoxin_domain"/>
</dbReference>
<sequence length="372" mass="41547">MKRYLLLAGNMLAIALHSNAQDSMAFTIHGKMNPSRNNADVMIVTGSYRKPVNTTVKDGEFSVSGSLKEPGFAMIRVGDGIPADYIQVYIAGGKTIELIAGDSIKYAKVKGNEKAVEYHDLYAKLIPVQSEETSLRNRWMPIPEASRRDEEARKITARRRELLQKQKDLTYAFIDKHPKSTLSFYLLKMTAGTFINYSEVMPHFQKLDLTLRTSAEGIDFEKKINGSRNMQVGTPVKNFESTTPEGTKLSLREVMDKGTYTLVDFWASWCTPCRAENPTVVKAYGQFHPKGLNIISVSLDDNADKWKAAIRKDGMPWYHVSSLVAGFKDPIAQMYGINAIPQNALVNSKGVIVAVNLRGDALLDKLEQLFAQ</sequence>
<accession>A0A6N8J9B0</accession>
<dbReference type="Pfam" id="PF14289">
    <property type="entry name" value="DUF4369"/>
    <property type="match status" value="1"/>
</dbReference>
<keyword evidence="8" id="KW-1185">Reference proteome</keyword>
<reference evidence="7 8" key="1">
    <citation type="submission" date="2019-12" db="EMBL/GenBank/DDBJ databases">
        <title>The draft genomic sequence of strain Chitinophaga oryziterrae JCM 16595.</title>
        <authorList>
            <person name="Zhang X."/>
        </authorList>
    </citation>
    <scope>NUCLEOTIDE SEQUENCE [LARGE SCALE GENOMIC DNA]</scope>
    <source>
        <strain evidence="7 8">JCM 16595</strain>
    </source>
</reference>
<dbReference type="PANTHER" id="PTHR42852">
    <property type="entry name" value="THIOL:DISULFIDE INTERCHANGE PROTEIN DSBE"/>
    <property type="match status" value="1"/>
</dbReference>
<dbReference type="Proteomes" id="UP000468388">
    <property type="component" value="Unassembled WGS sequence"/>
</dbReference>
<dbReference type="PROSITE" id="PS51352">
    <property type="entry name" value="THIOREDOXIN_2"/>
    <property type="match status" value="1"/>
</dbReference>
<keyword evidence="4" id="KW-0676">Redox-active center</keyword>
<dbReference type="InterPro" id="IPR000866">
    <property type="entry name" value="AhpC/TSA"/>
</dbReference>
<comment type="caution">
    <text evidence="7">The sequence shown here is derived from an EMBL/GenBank/DDBJ whole genome shotgun (WGS) entry which is preliminary data.</text>
</comment>
<keyword evidence="2" id="KW-0201">Cytochrome c-type biogenesis</keyword>
<evidence type="ECO:0000256" key="2">
    <source>
        <dbReference type="ARBA" id="ARBA00022748"/>
    </source>
</evidence>
<evidence type="ECO:0000259" key="6">
    <source>
        <dbReference type="PROSITE" id="PS51352"/>
    </source>
</evidence>
<evidence type="ECO:0000256" key="5">
    <source>
        <dbReference type="SAM" id="SignalP"/>
    </source>
</evidence>
<dbReference type="InterPro" id="IPR017937">
    <property type="entry name" value="Thioredoxin_CS"/>
</dbReference>
<dbReference type="PROSITE" id="PS00194">
    <property type="entry name" value="THIOREDOXIN_1"/>
    <property type="match status" value="1"/>
</dbReference>
<dbReference type="InterPro" id="IPR050553">
    <property type="entry name" value="Thioredoxin_ResA/DsbE_sf"/>
</dbReference>
<keyword evidence="3" id="KW-1015">Disulfide bond</keyword>
<dbReference type="InterPro" id="IPR036249">
    <property type="entry name" value="Thioredoxin-like_sf"/>
</dbReference>
<gene>
    <name evidence="7" type="ORF">GO495_10990</name>
</gene>
<dbReference type="AlphaFoldDB" id="A0A6N8J9B0"/>